<keyword evidence="1" id="KW-0472">Membrane</keyword>
<feature type="domain" description="DUF2231" evidence="3">
    <location>
        <begin position="13"/>
        <end position="136"/>
    </location>
</feature>
<dbReference type="InterPro" id="IPR001611">
    <property type="entry name" value="Leu-rich_rpt"/>
</dbReference>
<dbReference type="GO" id="GO:0009055">
    <property type="term" value="F:electron transfer activity"/>
    <property type="evidence" value="ECO:0007669"/>
    <property type="project" value="InterPro"/>
</dbReference>
<feature type="transmembrane region" description="Helical" evidence="1">
    <location>
        <begin position="113"/>
        <end position="133"/>
    </location>
</feature>
<dbReference type="InterPro" id="IPR019251">
    <property type="entry name" value="DUF2231_TM"/>
</dbReference>
<dbReference type="PROSITE" id="PS51450">
    <property type="entry name" value="LRR"/>
    <property type="match status" value="1"/>
</dbReference>
<protein>
    <submittedName>
        <fullName evidence="4">Uncharacterized membrane protein</fullName>
    </submittedName>
</protein>
<keyword evidence="5" id="KW-1185">Reference proteome</keyword>
<dbReference type="SUPFAM" id="SSF52047">
    <property type="entry name" value="RNI-like"/>
    <property type="match status" value="1"/>
</dbReference>
<dbReference type="Pfam" id="PF09990">
    <property type="entry name" value="DUF2231"/>
    <property type="match status" value="1"/>
</dbReference>
<dbReference type="Gene3D" id="3.80.10.10">
    <property type="entry name" value="Ribonuclease Inhibitor"/>
    <property type="match status" value="1"/>
</dbReference>
<dbReference type="Pfam" id="PF07635">
    <property type="entry name" value="PSCyt1"/>
    <property type="match status" value="1"/>
</dbReference>
<feature type="transmembrane region" description="Helical" evidence="1">
    <location>
        <begin position="81"/>
        <end position="101"/>
    </location>
</feature>
<name>A0A1M6UFZ9_REIAG</name>
<keyword evidence="1" id="KW-0812">Transmembrane</keyword>
<dbReference type="PANTHER" id="PTHR35889">
    <property type="entry name" value="CYCLOINULO-OLIGOSACCHARIDE FRUCTANOTRANSFERASE-RELATED"/>
    <property type="match status" value="1"/>
</dbReference>
<gene>
    <name evidence="4" type="ORF">SAMN04488028_107104</name>
</gene>
<evidence type="ECO:0000313" key="5">
    <source>
        <dbReference type="Proteomes" id="UP000184474"/>
    </source>
</evidence>
<dbReference type="Proteomes" id="UP000184474">
    <property type="component" value="Unassembled WGS sequence"/>
</dbReference>
<keyword evidence="1" id="KW-1133">Transmembrane helix</keyword>
<sequence>MEESNLILFFGRFHPLLVHLPIGFLMIAVLMEVAERVGWLANVRNAIVFALLLGVVSAVAASVLGFMLGTSGDYSPDMLDAHMWAGIVTTVVSAVALVLKVGWENFTKRQTQLYLGLLALVMTSLSATGHLGGNMTHGSDYLTYYMPFKPKTTDPLARPKVTDIQQAQLFGDLVHPIITNKCKSCHNQDKKKGGLSLSSIEDYLKGGKHGSLIVAGDPSSSELFHRVTLPSDHEEIMPPDGKTPLTKEEIAIIKFWLETGNADFDTLLVALDPDEEISNIALLQLQLGAEAGQSQLDLDTVSLDKIERLTALGYEVRELAAGSHAYEVTLNGTKIMKENRLHHHEALGLLKNNILSLKMRNCDLKDIDLEILSDMPVLQHLDLSQNTISDSGIQSLQHLPQLKCLNLYATQVTTLTIEHVAAWPQLSTVYIWQTNIDKESLASLRETHQNINLISGS</sequence>
<evidence type="ECO:0000259" key="2">
    <source>
        <dbReference type="Pfam" id="PF07635"/>
    </source>
</evidence>
<dbReference type="InterPro" id="IPR036909">
    <property type="entry name" value="Cyt_c-like_dom_sf"/>
</dbReference>
<reference evidence="5" key="1">
    <citation type="submission" date="2016-11" db="EMBL/GenBank/DDBJ databases">
        <authorList>
            <person name="Varghese N."/>
            <person name="Submissions S."/>
        </authorList>
    </citation>
    <scope>NUCLEOTIDE SEQUENCE [LARGE SCALE GENOMIC DNA]</scope>
    <source>
        <strain evidence="5">DSM 26134</strain>
    </source>
</reference>
<feature type="domain" description="Cytochrome C Planctomycete-type" evidence="2">
    <location>
        <begin position="182"/>
        <end position="241"/>
    </location>
</feature>
<dbReference type="InterPro" id="IPR032675">
    <property type="entry name" value="LRR_dom_sf"/>
</dbReference>
<dbReference type="SUPFAM" id="SSF46626">
    <property type="entry name" value="Cytochrome c"/>
    <property type="match status" value="1"/>
</dbReference>
<proteinExistence type="predicted"/>
<feature type="transmembrane region" description="Helical" evidence="1">
    <location>
        <begin position="16"/>
        <end position="34"/>
    </location>
</feature>
<feature type="transmembrane region" description="Helical" evidence="1">
    <location>
        <begin position="46"/>
        <end position="69"/>
    </location>
</feature>
<accession>A0A1M6UFZ9</accession>
<dbReference type="GO" id="GO:0020037">
    <property type="term" value="F:heme binding"/>
    <property type="evidence" value="ECO:0007669"/>
    <property type="project" value="InterPro"/>
</dbReference>
<evidence type="ECO:0000256" key="1">
    <source>
        <dbReference type="SAM" id="Phobius"/>
    </source>
</evidence>
<evidence type="ECO:0000259" key="3">
    <source>
        <dbReference type="Pfam" id="PF09990"/>
    </source>
</evidence>
<dbReference type="RefSeq" id="WP_073124273.1">
    <property type="nucleotide sequence ID" value="NZ_FRAA01000007.1"/>
</dbReference>
<dbReference type="InterPro" id="IPR011429">
    <property type="entry name" value="Cyt_c_Planctomycete-type"/>
</dbReference>
<dbReference type="Pfam" id="PF13855">
    <property type="entry name" value="LRR_8"/>
    <property type="match status" value="1"/>
</dbReference>
<dbReference type="PANTHER" id="PTHR35889:SF3">
    <property type="entry name" value="F-BOX DOMAIN-CONTAINING PROTEIN"/>
    <property type="match status" value="1"/>
</dbReference>
<dbReference type="STRING" id="156994.SAMN04488028_107104"/>
<evidence type="ECO:0000313" key="4">
    <source>
        <dbReference type="EMBL" id="SHK68106.1"/>
    </source>
</evidence>
<dbReference type="AlphaFoldDB" id="A0A1M6UFZ9"/>
<organism evidence="4 5">
    <name type="scientific">Reichenbachiella agariperforans</name>
    <dbReference type="NCBI Taxonomy" id="156994"/>
    <lineage>
        <taxon>Bacteria</taxon>
        <taxon>Pseudomonadati</taxon>
        <taxon>Bacteroidota</taxon>
        <taxon>Cytophagia</taxon>
        <taxon>Cytophagales</taxon>
        <taxon>Reichenbachiellaceae</taxon>
        <taxon>Reichenbachiella</taxon>
    </lineage>
</organism>
<dbReference type="EMBL" id="FRAA01000007">
    <property type="protein sequence ID" value="SHK68106.1"/>
    <property type="molecule type" value="Genomic_DNA"/>
</dbReference>